<keyword evidence="8 10" id="KW-0464">Manganese</keyword>
<keyword evidence="7 10" id="KW-0378">Hydrolase</keyword>
<dbReference type="Proteomes" id="UP000317990">
    <property type="component" value="Unassembled WGS sequence"/>
</dbReference>
<dbReference type="InterPro" id="IPR023042">
    <property type="entry name" value="Peptidase_M17_leu_NH2_pept"/>
</dbReference>
<dbReference type="GO" id="GO:0030145">
    <property type="term" value="F:manganese ion binding"/>
    <property type="evidence" value="ECO:0007669"/>
    <property type="project" value="UniProtKB-UniRule"/>
</dbReference>
<evidence type="ECO:0000313" key="13">
    <source>
        <dbReference type="Proteomes" id="UP000317990"/>
    </source>
</evidence>
<dbReference type="InterPro" id="IPR000819">
    <property type="entry name" value="Peptidase_M17_C"/>
</dbReference>
<keyword evidence="5 10" id="KW-0645">Protease</keyword>
<keyword evidence="10" id="KW-0963">Cytoplasm</keyword>
<sequence>MEFRAIPPAAAAELQRESSRDGRRDVCIHGIFSDRLEQDLAPLRLRFGEGLAGSIERLGFKAKVGEKLTLQRLDGPLGGIVLVGLGAAPEQSVEGLRRAAAMAAKAAQECVPRQVTLDLQTGGFAAELALRSQVEAYRLALFRDQRFKSEADTTPLPELVSVAAATTDQALIERALSTCAGVELARELVAAPPNVVTPAFLAETARELAQSFGLTLKLLEREDCARLGMGAYLGVAACSDSPPKFIHLTYRPPGEVHRRLVLVGKGLTFDSGGYNLKVGNAQIELMKYDMGGCGAVLGAARGLAELKPSGVEVHFISATCENMISGAGLHPGDILTASNGRTIEVNNTDAEGRLTLADALVYASGLEPDALVDLATLTGACVVALGDELAGLWSPDDVLARQLLGSAKAAGEGLWRMPLRSSYKDGLKSQLADIKNTGPRAGGSITAALFLRDFVGQGIPWAHLDIAGPVWSDKGRATDPAGASGYGVRTLMDWVLSQAS</sequence>
<dbReference type="EMBL" id="SRMO01000052">
    <property type="protein sequence ID" value="TGG93165.1"/>
    <property type="molecule type" value="Genomic_DNA"/>
</dbReference>
<feature type="binding site" evidence="10">
    <location>
        <position position="349"/>
    </location>
    <ligand>
        <name>Mn(2+)</name>
        <dbReference type="ChEBI" id="CHEBI:29035"/>
        <label>1</label>
    </ligand>
</feature>
<dbReference type="PRINTS" id="PR00481">
    <property type="entry name" value="LAMNOPPTDASE"/>
</dbReference>
<feature type="active site" evidence="10">
    <location>
        <position position="353"/>
    </location>
</feature>
<reference evidence="12 13" key="1">
    <citation type="journal article" date="2019" name="mSystems">
        <title>Life at home and on the roam: Genomic adaptions reflect the dual lifestyle of an intracellular, facultative symbiont.</title>
        <authorList>
            <person name="Burgsdorf I."/>
        </authorList>
    </citation>
    <scope>NUCLEOTIDE SEQUENCE [LARGE SCALE GENOMIC DNA]</scope>
    <source>
        <strain evidence="12">277cV</strain>
    </source>
</reference>
<evidence type="ECO:0000256" key="8">
    <source>
        <dbReference type="ARBA" id="ARBA00023211"/>
    </source>
</evidence>
<feature type="binding site" evidence="10">
    <location>
        <position position="289"/>
    </location>
    <ligand>
        <name>Mn(2+)</name>
        <dbReference type="ChEBI" id="CHEBI:29035"/>
        <label>2</label>
    </ligand>
</feature>
<dbReference type="GO" id="GO:0005737">
    <property type="term" value="C:cytoplasm"/>
    <property type="evidence" value="ECO:0007669"/>
    <property type="project" value="UniProtKB-SubCell"/>
</dbReference>
<dbReference type="SUPFAM" id="SSF53187">
    <property type="entry name" value="Zn-dependent exopeptidases"/>
    <property type="match status" value="1"/>
</dbReference>
<dbReference type="Gene3D" id="3.40.220.10">
    <property type="entry name" value="Leucine Aminopeptidase, subunit E, domain 1"/>
    <property type="match status" value="1"/>
</dbReference>
<dbReference type="EC" id="3.4.11.10" evidence="10"/>
<comment type="similarity">
    <text evidence="3 10">Belongs to the peptidase M17 family.</text>
</comment>
<keyword evidence="4 10" id="KW-0031">Aminopeptidase</keyword>
<evidence type="ECO:0000259" key="11">
    <source>
        <dbReference type="PROSITE" id="PS00631"/>
    </source>
</evidence>
<comment type="function">
    <text evidence="9 10">Presumably involved in the processing and regular turnover of intracellular proteins. Catalyzes the removal of unsubstituted N-terminal amino acids from various peptides.</text>
</comment>
<dbReference type="InterPro" id="IPR008283">
    <property type="entry name" value="Peptidase_M17_N"/>
</dbReference>
<dbReference type="GO" id="GO:0006508">
    <property type="term" value="P:proteolysis"/>
    <property type="evidence" value="ECO:0007669"/>
    <property type="project" value="UniProtKB-KW"/>
</dbReference>
<comment type="catalytic activity">
    <reaction evidence="2 10">
        <text>Release of an N-terminal amino acid, preferentially leucine, but not glutamic or aspartic acids.</text>
        <dbReference type="EC" id="3.4.11.10"/>
    </reaction>
</comment>
<dbReference type="PROSITE" id="PS00631">
    <property type="entry name" value="CYTOSOL_AP"/>
    <property type="match status" value="1"/>
</dbReference>
<evidence type="ECO:0000256" key="5">
    <source>
        <dbReference type="ARBA" id="ARBA00022670"/>
    </source>
</evidence>
<feature type="binding site" evidence="10">
    <location>
        <position position="351"/>
    </location>
    <ligand>
        <name>Mn(2+)</name>
        <dbReference type="ChEBI" id="CHEBI:29035"/>
        <label>1</label>
    </ligand>
</feature>
<dbReference type="InterPro" id="IPR011356">
    <property type="entry name" value="Leucine_aapep/pepB"/>
</dbReference>
<comment type="cofactor">
    <cofactor evidence="10">
        <name>Mn(2+)</name>
        <dbReference type="ChEBI" id="CHEBI:29035"/>
    </cofactor>
    <text evidence="10">Binds 2 manganese ions per subunit.</text>
</comment>
<dbReference type="Gene3D" id="3.40.630.10">
    <property type="entry name" value="Zn peptidases"/>
    <property type="match status" value="1"/>
</dbReference>
<feature type="binding site" evidence="10">
    <location>
        <position position="265"/>
    </location>
    <ligand>
        <name>Mn(2+)</name>
        <dbReference type="ChEBI" id="CHEBI:29035"/>
        <label>2</label>
    </ligand>
</feature>
<dbReference type="Pfam" id="PF00883">
    <property type="entry name" value="Peptidase_M17"/>
    <property type="match status" value="1"/>
</dbReference>
<evidence type="ECO:0000256" key="3">
    <source>
        <dbReference type="ARBA" id="ARBA00009528"/>
    </source>
</evidence>
<proteinExistence type="inferred from homology"/>
<evidence type="ECO:0000256" key="1">
    <source>
        <dbReference type="ARBA" id="ARBA00000135"/>
    </source>
</evidence>
<evidence type="ECO:0000256" key="7">
    <source>
        <dbReference type="ARBA" id="ARBA00022801"/>
    </source>
</evidence>
<dbReference type="NCBIfam" id="NF002076">
    <property type="entry name" value="PRK00913.2-3"/>
    <property type="match status" value="1"/>
</dbReference>
<dbReference type="GO" id="GO:0070006">
    <property type="term" value="F:metalloaminopeptidase activity"/>
    <property type="evidence" value="ECO:0007669"/>
    <property type="project" value="InterPro"/>
</dbReference>
<evidence type="ECO:0000256" key="10">
    <source>
        <dbReference type="HAMAP-Rule" id="MF_00181"/>
    </source>
</evidence>
<accession>A0A524RP84</accession>
<comment type="caution">
    <text evidence="12">The sequence shown here is derived from an EMBL/GenBank/DDBJ whole genome shotgun (WGS) entry which is preliminary data.</text>
</comment>
<dbReference type="AlphaFoldDB" id="A0A524RP84"/>
<gene>
    <name evidence="10" type="primary">pepA</name>
    <name evidence="12" type="ORF">ERJ67_04345</name>
</gene>
<dbReference type="SUPFAM" id="SSF52949">
    <property type="entry name" value="Macro domain-like"/>
    <property type="match status" value="1"/>
</dbReference>
<feature type="binding site" evidence="10">
    <location>
        <position position="270"/>
    </location>
    <ligand>
        <name>Mn(2+)</name>
        <dbReference type="ChEBI" id="CHEBI:29035"/>
        <label>2</label>
    </ligand>
</feature>
<dbReference type="PANTHER" id="PTHR11963">
    <property type="entry name" value="LEUCINE AMINOPEPTIDASE-RELATED"/>
    <property type="match status" value="1"/>
</dbReference>
<dbReference type="InterPro" id="IPR043472">
    <property type="entry name" value="Macro_dom-like"/>
</dbReference>
<comment type="catalytic activity">
    <reaction evidence="1 10">
        <text>Release of an N-terminal amino acid, Xaa-|-Yaa-, in which Xaa is preferably Leu, but may be other amino acids including Pro although not Arg or Lys, and Yaa may be Pro. Amino acid amides and methyl esters are also readily hydrolyzed, but rates on arylamides are exceedingly low.</text>
        <dbReference type="EC" id="3.4.11.1"/>
    </reaction>
</comment>
<dbReference type="PANTHER" id="PTHR11963:SF23">
    <property type="entry name" value="CYTOSOL AMINOPEPTIDASE"/>
    <property type="match status" value="1"/>
</dbReference>
<feature type="binding site" evidence="10">
    <location>
        <position position="351"/>
    </location>
    <ligand>
        <name>Mn(2+)</name>
        <dbReference type="ChEBI" id="CHEBI:29035"/>
        <label>2</label>
    </ligand>
</feature>
<protein>
    <recommendedName>
        <fullName evidence="10">Probable cytosol aminopeptidase</fullName>
        <ecNumber evidence="10">3.4.11.1</ecNumber>
    </recommendedName>
    <alternativeName>
        <fullName evidence="10">Leucine aminopeptidase</fullName>
        <shortName evidence="10">LAP</shortName>
        <ecNumber evidence="10">3.4.11.10</ecNumber>
    </alternativeName>
    <alternativeName>
        <fullName evidence="10">Leucyl aminopeptidase</fullName>
    </alternativeName>
</protein>
<dbReference type="CDD" id="cd00433">
    <property type="entry name" value="Peptidase_M17"/>
    <property type="match status" value="1"/>
</dbReference>
<name>A0A524RP84_9CHRO</name>
<feature type="binding site" evidence="10">
    <location>
        <position position="270"/>
    </location>
    <ligand>
        <name>Mn(2+)</name>
        <dbReference type="ChEBI" id="CHEBI:29035"/>
        <label>1</label>
    </ligand>
</feature>
<feature type="domain" description="Cytosol aminopeptidase" evidence="11">
    <location>
        <begin position="347"/>
        <end position="354"/>
    </location>
</feature>
<keyword evidence="6 10" id="KW-0479">Metal-binding</keyword>
<evidence type="ECO:0000256" key="2">
    <source>
        <dbReference type="ARBA" id="ARBA00000967"/>
    </source>
</evidence>
<evidence type="ECO:0000256" key="9">
    <source>
        <dbReference type="ARBA" id="ARBA00049972"/>
    </source>
</evidence>
<dbReference type="HAMAP" id="MF_00181">
    <property type="entry name" value="Cytosol_peptidase_M17"/>
    <property type="match status" value="1"/>
</dbReference>
<evidence type="ECO:0000256" key="4">
    <source>
        <dbReference type="ARBA" id="ARBA00022438"/>
    </source>
</evidence>
<evidence type="ECO:0000313" key="12">
    <source>
        <dbReference type="EMBL" id="TGG93165.1"/>
    </source>
</evidence>
<comment type="subcellular location">
    <subcellularLocation>
        <location evidence="10">Cytoplasm</location>
    </subcellularLocation>
</comment>
<dbReference type="EC" id="3.4.11.1" evidence="10"/>
<organism evidence="12 13">
    <name type="scientific">Aphanocapsa feldmannii 277cV</name>
    <dbReference type="NCBI Taxonomy" id="2507553"/>
    <lineage>
        <taxon>Bacteria</taxon>
        <taxon>Bacillati</taxon>
        <taxon>Cyanobacteriota</taxon>
        <taxon>Cyanophyceae</taxon>
        <taxon>Oscillatoriophycideae</taxon>
        <taxon>Chroococcales</taxon>
        <taxon>Microcystaceae</taxon>
        <taxon>Aphanocapsa</taxon>
    </lineage>
</organism>
<feature type="active site" evidence="10">
    <location>
        <position position="277"/>
    </location>
</feature>
<dbReference type="Pfam" id="PF02789">
    <property type="entry name" value="Peptidase_M17_N"/>
    <property type="match status" value="1"/>
</dbReference>
<evidence type="ECO:0000256" key="6">
    <source>
        <dbReference type="ARBA" id="ARBA00022723"/>
    </source>
</evidence>